<dbReference type="SUPFAM" id="SSF52540">
    <property type="entry name" value="P-loop containing nucleoside triphosphate hydrolases"/>
    <property type="match status" value="1"/>
</dbReference>
<name>T1PKB5_MUSDO</name>
<keyword evidence="6" id="KW-0472">Membrane</keyword>
<feature type="domain" description="ABC transporter" evidence="7">
    <location>
        <begin position="4"/>
        <end position="98"/>
    </location>
</feature>
<keyword evidence="4" id="KW-0067">ATP-binding</keyword>
<dbReference type="GO" id="GO:0016887">
    <property type="term" value="F:ATP hydrolysis activity"/>
    <property type="evidence" value="ECO:0007669"/>
    <property type="project" value="InterPro"/>
</dbReference>
<evidence type="ECO:0000259" key="7">
    <source>
        <dbReference type="Pfam" id="PF00005"/>
    </source>
</evidence>
<evidence type="ECO:0000256" key="2">
    <source>
        <dbReference type="ARBA" id="ARBA00022692"/>
    </source>
</evidence>
<evidence type="ECO:0000256" key="4">
    <source>
        <dbReference type="ARBA" id="ARBA00022840"/>
    </source>
</evidence>
<keyword evidence="1" id="KW-0813">Transport</keyword>
<dbReference type="FunFam" id="3.40.50.300:FF:000630">
    <property type="entry name" value="ATP-binding cassette (ABC) transporter, putative"/>
    <property type="match status" value="1"/>
</dbReference>
<keyword evidence="3" id="KW-0547">Nucleotide-binding</keyword>
<dbReference type="GO" id="GO:0005524">
    <property type="term" value="F:ATP binding"/>
    <property type="evidence" value="ECO:0007669"/>
    <property type="project" value="UniProtKB-KW"/>
</dbReference>
<evidence type="ECO:0000313" key="8">
    <source>
        <dbReference type="EMBL" id="AFP63768.1"/>
    </source>
</evidence>
<sequence>MGLHDLRSKISIIPQEPVLFSGSMRYNLDPFDEYSDAKLWEALEEVKLKQVVADMPNGLHAKISEGGTNFSVGQRQLVCLARAILRENRILVMDEATANVDPQTDALIQTTIRNKFKHCTVLTIAHRLHTVMDSDKVLVMDAGRAVEFGSPFELLTQSKTNIFYGMVKQTGSSTFDSLLKVAQKAHEENLKAKKDP</sequence>
<dbReference type="InterPro" id="IPR003439">
    <property type="entry name" value="ABC_transporter-like_ATP-bd"/>
</dbReference>
<dbReference type="VEuPathDB" id="VectorBase:MDOMA2_019396"/>
<keyword evidence="5" id="KW-1133">Transmembrane helix</keyword>
<dbReference type="CDD" id="cd03244">
    <property type="entry name" value="ABCC_MRP_domain2"/>
    <property type="match status" value="1"/>
</dbReference>
<reference evidence="8" key="1">
    <citation type="submission" date="2012-08" db="EMBL/GenBank/DDBJ databases">
        <title>Transcriptome of adult Musca domestica launches a platform for comparative house fly gene expression and characterization of differential gene expression among resistant and susceptible house flies.</title>
        <authorList>
            <person name="Liu N."/>
            <person name="Zhang L."/>
            <person name="Li M."/>
            <person name="Reid W."/>
        </authorList>
    </citation>
    <scope>NUCLEOTIDE SEQUENCE</scope>
    <source>
        <strain evidence="8">ALHF</strain>
        <tissue evidence="8">Whole body</tissue>
    </source>
</reference>
<dbReference type="GO" id="GO:0016020">
    <property type="term" value="C:membrane"/>
    <property type="evidence" value="ECO:0007669"/>
    <property type="project" value="TreeGrafter"/>
</dbReference>
<dbReference type="GO" id="GO:0042626">
    <property type="term" value="F:ATPase-coupled transmembrane transporter activity"/>
    <property type="evidence" value="ECO:0007669"/>
    <property type="project" value="TreeGrafter"/>
</dbReference>
<dbReference type="InterPro" id="IPR050173">
    <property type="entry name" value="ABC_transporter_C-like"/>
</dbReference>
<evidence type="ECO:0000256" key="5">
    <source>
        <dbReference type="ARBA" id="ARBA00022989"/>
    </source>
</evidence>
<proteinExistence type="evidence at transcript level"/>
<evidence type="ECO:0000256" key="1">
    <source>
        <dbReference type="ARBA" id="ARBA00022448"/>
    </source>
</evidence>
<dbReference type="PANTHER" id="PTHR24223">
    <property type="entry name" value="ATP-BINDING CASSETTE SUB-FAMILY C"/>
    <property type="match status" value="1"/>
</dbReference>
<dbReference type="Pfam" id="PF00005">
    <property type="entry name" value="ABC_tran"/>
    <property type="match status" value="1"/>
</dbReference>
<accession>T1PKB5</accession>
<evidence type="ECO:0000256" key="6">
    <source>
        <dbReference type="ARBA" id="ARBA00023136"/>
    </source>
</evidence>
<dbReference type="Gene3D" id="3.40.50.300">
    <property type="entry name" value="P-loop containing nucleotide triphosphate hydrolases"/>
    <property type="match status" value="1"/>
</dbReference>
<protein>
    <submittedName>
        <fullName evidence="8">ABC transporter</fullName>
    </submittedName>
</protein>
<dbReference type="EMBL" id="KA649139">
    <property type="protein sequence ID" value="AFP63768.1"/>
    <property type="molecule type" value="mRNA"/>
</dbReference>
<dbReference type="VEuPathDB" id="VectorBase:MDOA015390"/>
<dbReference type="PANTHER" id="PTHR24223:SF448">
    <property type="entry name" value="FI20146P1-RELATED"/>
    <property type="match status" value="1"/>
</dbReference>
<keyword evidence="2" id="KW-0812">Transmembrane</keyword>
<dbReference type="InterPro" id="IPR027417">
    <property type="entry name" value="P-loop_NTPase"/>
</dbReference>
<evidence type="ECO:0000256" key="3">
    <source>
        <dbReference type="ARBA" id="ARBA00022741"/>
    </source>
</evidence>
<dbReference type="AlphaFoldDB" id="T1PKB5"/>
<organism evidence="8">
    <name type="scientific">Musca domestica</name>
    <name type="common">House fly</name>
    <dbReference type="NCBI Taxonomy" id="7370"/>
    <lineage>
        <taxon>Eukaryota</taxon>
        <taxon>Metazoa</taxon>
        <taxon>Ecdysozoa</taxon>
        <taxon>Arthropoda</taxon>
        <taxon>Hexapoda</taxon>
        <taxon>Insecta</taxon>
        <taxon>Pterygota</taxon>
        <taxon>Neoptera</taxon>
        <taxon>Endopterygota</taxon>
        <taxon>Diptera</taxon>
        <taxon>Brachycera</taxon>
        <taxon>Muscomorpha</taxon>
        <taxon>Muscoidea</taxon>
        <taxon>Muscidae</taxon>
        <taxon>Musca</taxon>
    </lineage>
</organism>